<evidence type="ECO:0000256" key="1">
    <source>
        <dbReference type="SAM" id="MobiDB-lite"/>
    </source>
</evidence>
<protein>
    <submittedName>
        <fullName evidence="2">Uncharacterized protein</fullName>
    </submittedName>
</protein>
<dbReference type="Proteomes" id="UP001497382">
    <property type="component" value="Unassembled WGS sequence"/>
</dbReference>
<evidence type="ECO:0000313" key="3">
    <source>
        <dbReference type="Proteomes" id="UP001497382"/>
    </source>
</evidence>
<sequence>MDDDSYIYLPRTMADEISGKKQTSKMDREVQTDKDWMKEHQLTQTEDLPTSAIDSEENEISEIPSDVSDQKLLAEIITTRDELSSGEEGSSSETENDSDSSARPVSKIPFSFKKRLAAVNSVCDQVKFLAQNDPNFFKTVSSPVNKDKMTDARLQKKRNCHSYNENCGMSKHASRIPKVTVWIWIDTLVFMASHIFIVGRTCAQSGLGTGVLENQYPICCLYCHEHVNFLPGGVTFLRVLQGCAWEYINNGSLTLESNYHLIICRQFWRLWR</sequence>
<reference evidence="2 3" key="1">
    <citation type="submission" date="2024-04" db="EMBL/GenBank/DDBJ databases">
        <authorList>
            <person name="Rising A."/>
            <person name="Reimegard J."/>
            <person name="Sonavane S."/>
            <person name="Akerstrom W."/>
            <person name="Nylinder S."/>
            <person name="Hedman E."/>
            <person name="Kallberg Y."/>
        </authorList>
    </citation>
    <scope>NUCLEOTIDE SEQUENCE [LARGE SCALE GENOMIC DNA]</scope>
</reference>
<accession>A0AAV2BB98</accession>
<dbReference type="EMBL" id="CAXIEN010000327">
    <property type="protein sequence ID" value="CAL1293471.1"/>
    <property type="molecule type" value="Genomic_DNA"/>
</dbReference>
<keyword evidence="3" id="KW-1185">Reference proteome</keyword>
<evidence type="ECO:0000313" key="2">
    <source>
        <dbReference type="EMBL" id="CAL1293471.1"/>
    </source>
</evidence>
<proteinExistence type="predicted"/>
<organism evidence="2 3">
    <name type="scientific">Larinioides sclopetarius</name>
    <dbReference type="NCBI Taxonomy" id="280406"/>
    <lineage>
        <taxon>Eukaryota</taxon>
        <taxon>Metazoa</taxon>
        <taxon>Ecdysozoa</taxon>
        <taxon>Arthropoda</taxon>
        <taxon>Chelicerata</taxon>
        <taxon>Arachnida</taxon>
        <taxon>Araneae</taxon>
        <taxon>Araneomorphae</taxon>
        <taxon>Entelegynae</taxon>
        <taxon>Araneoidea</taxon>
        <taxon>Araneidae</taxon>
        <taxon>Larinioides</taxon>
    </lineage>
</organism>
<dbReference type="AlphaFoldDB" id="A0AAV2BB98"/>
<feature type="region of interest" description="Disordered" evidence="1">
    <location>
        <begin position="80"/>
        <end position="104"/>
    </location>
</feature>
<gene>
    <name evidence="2" type="ORF">LARSCL_LOCUS18213</name>
</gene>
<feature type="compositionally biased region" description="Basic and acidic residues" evidence="1">
    <location>
        <begin position="17"/>
        <end position="41"/>
    </location>
</feature>
<comment type="caution">
    <text evidence="2">The sequence shown here is derived from an EMBL/GenBank/DDBJ whole genome shotgun (WGS) entry which is preliminary data.</text>
</comment>
<feature type="region of interest" description="Disordered" evidence="1">
    <location>
        <begin position="17"/>
        <end position="67"/>
    </location>
</feature>
<name>A0AAV2BB98_9ARAC</name>